<evidence type="ECO:0000313" key="3">
    <source>
        <dbReference type="Proteomes" id="UP000512167"/>
    </source>
</evidence>
<evidence type="ECO:0000313" key="2">
    <source>
        <dbReference type="EMBL" id="QLY40577.1"/>
    </source>
</evidence>
<gene>
    <name evidence="2" type="ORF">HF295_06865</name>
</gene>
<dbReference type="Proteomes" id="UP000512167">
    <property type="component" value="Chromosome"/>
</dbReference>
<feature type="transmembrane region" description="Helical" evidence="1">
    <location>
        <begin position="9"/>
        <end position="34"/>
    </location>
</feature>
<evidence type="ECO:0000256" key="1">
    <source>
        <dbReference type="SAM" id="Phobius"/>
    </source>
</evidence>
<accession>A0A7L6N5N8</accession>
<feature type="transmembrane region" description="Helical" evidence="1">
    <location>
        <begin position="46"/>
        <end position="66"/>
    </location>
</feature>
<protein>
    <submittedName>
        <fullName evidence="2">Uncharacterized protein</fullName>
    </submittedName>
</protein>
<dbReference type="KEGG" id="tbk:HF295_06865"/>
<keyword evidence="1" id="KW-0472">Membrane</keyword>
<name>A0A7L6N5N8_9MOLU</name>
<keyword evidence="1" id="KW-0812">Transmembrane</keyword>
<keyword evidence="1" id="KW-1133">Transmembrane helix</keyword>
<reference evidence="2 3" key="1">
    <citation type="submission" date="2020-04" db="EMBL/GenBank/DDBJ databases">
        <authorList>
            <person name="Zheng R.K."/>
            <person name="Sun C.M."/>
        </authorList>
    </citation>
    <scope>NUCLEOTIDE SEQUENCE [LARGE SCALE GENOMIC DNA]</scope>
    <source>
        <strain evidence="3">zrk29</strain>
    </source>
</reference>
<dbReference type="RefSeq" id="WP_312031422.1">
    <property type="nucleotide sequence ID" value="NZ_CP051151.1"/>
</dbReference>
<keyword evidence="3" id="KW-1185">Reference proteome</keyword>
<dbReference type="AlphaFoldDB" id="A0A7L6N5N8"/>
<organism evidence="2 3">
    <name type="scientific">Hujiaoplasma nucleasis</name>
    <dbReference type="NCBI Taxonomy" id="2725268"/>
    <lineage>
        <taxon>Bacteria</taxon>
        <taxon>Bacillati</taxon>
        <taxon>Mycoplasmatota</taxon>
        <taxon>Mollicutes</taxon>
        <taxon>Candidatus Izemoplasmatales</taxon>
        <taxon>Hujiaoplasmataceae</taxon>
        <taxon>Hujiaoplasma</taxon>
    </lineage>
</organism>
<dbReference type="EMBL" id="CP051151">
    <property type="protein sequence ID" value="QLY40577.1"/>
    <property type="molecule type" value="Genomic_DNA"/>
</dbReference>
<proteinExistence type="predicted"/>
<sequence>MNFNKMTQFFYAGIFIVANLIFLGVGFFGVFRLLLGLIENSLNNVVLYLGLLSIGNYTFFSILRLFPTQAQKPNSH</sequence>